<reference evidence="1 2" key="1">
    <citation type="submission" date="2019-04" db="EMBL/GenBank/DDBJ databases">
        <title>Chromosome genome assembly for Takifugu flavidus.</title>
        <authorList>
            <person name="Xiao S."/>
        </authorList>
    </citation>
    <scope>NUCLEOTIDE SEQUENCE [LARGE SCALE GENOMIC DNA]</scope>
    <source>
        <strain evidence="1">HTHZ2018</strain>
        <tissue evidence="1">Muscle</tissue>
    </source>
</reference>
<dbReference type="EMBL" id="RHFK02000020">
    <property type="protein sequence ID" value="TWW57583.1"/>
    <property type="molecule type" value="Genomic_DNA"/>
</dbReference>
<name>A0A5C6MRP0_9TELE</name>
<organism evidence="1 2">
    <name type="scientific">Takifugu flavidus</name>
    <name type="common">sansaifugu</name>
    <dbReference type="NCBI Taxonomy" id="433684"/>
    <lineage>
        <taxon>Eukaryota</taxon>
        <taxon>Metazoa</taxon>
        <taxon>Chordata</taxon>
        <taxon>Craniata</taxon>
        <taxon>Vertebrata</taxon>
        <taxon>Euteleostomi</taxon>
        <taxon>Actinopterygii</taxon>
        <taxon>Neopterygii</taxon>
        <taxon>Teleostei</taxon>
        <taxon>Neoteleostei</taxon>
        <taxon>Acanthomorphata</taxon>
        <taxon>Eupercaria</taxon>
        <taxon>Tetraodontiformes</taxon>
        <taxon>Tetradontoidea</taxon>
        <taxon>Tetraodontidae</taxon>
        <taxon>Takifugu</taxon>
    </lineage>
</organism>
<evidence type="ECO:0000313" key="1">
    <source>
        <dbReference type="EMBL" id="TWW57583.1"/>
    </source>
</evidence>
<dbReference type="AlphaFoldDB" id="A0A5C6MRP0"/>
<proteinExistence type="predicted"/>
<gene>
    <name evidence="1" type="ORF">D4764_07G0003020</name>
</gene>
<comment type="caution">
    <text evidence="1">The sequence shown here is derived from an EMBL/GenBank/DDBJ whole genome shotgun (WGS) entry which is preliminary data.</text>
</comment>
<dbReference type="Proteomes" id="UP000324091">
    <property type="component" value="Chromosome 7"/>
</dbReference>
<evidence type="ECO:0000313" key="2">
    <source>
        <dbReference type="Proteomes" id="UP000324091"/>
    </source>
</evidence>
<accession>A0A5C6MRP0</accession>
<keyword evidence="2" id="KW-1185">Reference proteome</keyword>
<protein>
    <submittedName>
        <fullName evidence="1">Uncharacterized protein</fullName>
    </submittedName>
</protein>
<sequence length="63" mass="6879">MDGDAPGMGCTKGLQHKLCLPRQLSERKCEGNGVMEYESRSHFSGAVCIVLPADVEPEFIKPD</sequence>